<dbReference type="Gene3D" id="2.60.120.200">
    <property type="match status" value="1"/>
</dbReference>
<evidence type="ECO:0000256" key="5">
    <source>
        <dbReference type="ARBA" id="ARBA00023180"/>
    </source>
</evidence>
<dbReference type="InterPro" id="IPR001759">
    <property type="entry name" value="PTX_dom"/>
</dbReference>
<reference evidence="9" key="3">
    <citation type="submission" date="2025-09" db="UniProtKB">
        <authorList>
            <consortium name="Ensembl"/>
        </authorList>
    </citation>
    <scope>IDENTIFICATION</scope>
</reference>
<accession>H3AEH7</accession>
<dbReference type="Proteomes" id="UP000008672">
    <property type="component" value="Unassembled WGS sequence"/>
</dbReference>
<dbReference type="GeneTree" id="ENSGT01060000248591"/>
<evidence type="ECO:0000256" key="3">
    <source>
        <dbReference type="ARBA" id="ARBA00022837"/>
    </source>
</evidence>
<evidence type="ECO:0000259" key="8">
    <source>
        <dbReference type="PROSITE" id="PS51828"/>
    </source>
</evidence>
<dbReference type="SMART" id="SM00159">
    <property type="entry name" value="PTX"/>
    <property type="match status" value="1"/>
</dbReference>
<feature type="region of interest" description="Disordered" evidence="7">
    <location>
        <begin position="1"/>
        <end position="24"/>
    </location>
</feature>
<dbReference type="STRING" id="7897.ENSLACP00000008048"/>
<protein>
    <recommendedName>
        <fullName evidence="8">Pentraxin (PTX) domain-containing protein</fullName>
    </recommendedName>
</protein>
<dbReference type="EMBL" id="AFYH01113263">
    <property type="status" value="NOT_ANNOTATED_CDS"/>
    <property type="molecule type" value="Genomic_DNA"/>
</dbReference>
<feature type="domain" description="Pentraxin (PTX)" evidence="8">
    <location>
        <begin position="334"/>
        <end position="481"/>
    </location>
</feature>
<evidence type="ECO:0000256" key="7">
    <source>
        <dbReference type="SAM" id="MobiDB-lite"/>
    </source>
</evidence>
<organism evidence="9 10">
    <name type="scientific">Latimeria chalumnae</name>
    <name type="common">Coelacanth</name>
    <dbReference type="NCBI Taxonomy" id="7897"/>
    <lineage>
        <taxon>Eukaryota</taxon>
        <taxon>Metazoa</taxon>
        <taxon>Chordata</taxon>
        <taxon>Craniata</taxon>
        <taxon>Vertebrata</taxon>
        <taxon>Euteleostomi</taxon>
        <taxon>Coelacanthiformes</taxon>
        <taxon>Coelacanthidae</taxon>
        <taxon>Latimeria</taxon>
    </lineage>
</organism>
<dbReference type="PRINTS" id="PR00895">
    <property type="entry name" value="PENTAXIN"/>
</dbReference>
<comment type="cofactor">
    <cofactor evidence="1">
        <name>Ca(2+)</name>
        <dbReference type="ChEBI" id="CHEBI:29108"/>
    </cofactor>
</comment>
<evidence type="ECO:0000256" key="1">
    <source>
        <dbReference type="ARBA" id="ARBA00001913"/>
    </source>
</evidence>
<dbReference type="InParanoid" id="H3AEH7"/>
<evidence type="ECO:0000256" key="2">
    <source>
        <dbReference type="ARBA" id="ARBA00022723"/>
    </source>
</evidence>
<keyword evidence="4" id="KW-1015">Disulfide bond</keyword>
<dbReference type="Pfam" id="PF00354">
    <property type="entry name" value="Pentaxin"/>
    <property type="match status" value="1"/>
</dbReference>
<dbReference type="SUPFAM" id="SSF49899">
    <property type="entry name" value="Concanavalin A-like lectins/glucanases"/>
    <property type="match status" value="1"/>
</dbReference>
<dbReference type="InterPro" id="IPR030476">
    <property type="entry name" value="Pentaxin_CS"/>
</dbReference>
<feature type="compositionally biased region" description="Basic and acidic residues" evidence="7">
    <location>
        <begin position="110"/>
        <end position="125"/>
    </location>
</feature>
<dbReference type="InterPro" id="IPR013320">
    <property type="entry name" value="ConA-like_dom_sf"/>
</dbReference>
<dbReference type="HOGENOM" id="CLU_032051_0_0_1"/>
<evidence type="ECO:0000256" key="4">
    <source>
        <dbReference type="ARBA" id="ARBA00023157"/>
    </source>
</evidence>
<dbReference type="EMBL" id="AFYH01113262">
    <property type="status" value="NOT_ANNOTATED_CDS"/>
    <property type="molecule type" value="Genomic_DNA"/>
</dbReference>
<keyword evidence="3" id="KW-0106">Calcium</keyword>
<proteinExistence type="predicted"/>
<evidence type="ECO:0000313" key="10">
    <source>
        <dbReference type="Proteomes" id="UP000008672"/>
    </source>
</evidence>
<reference evidence="9" key="2">
    <citation type="submission" date="2025-08" db="UniProtKB">
        <authorList>
            <consortium name="Ensembl"/>
        </authorList>
    </citation>
    <scope>IDENTIFICATION</scope>
</reference>
<evidence type="ECO:0000313" key="9">
    <source>
        <dbReference type="Ensembl" id="ENSLACP00000008048.1"/>
    </source>
</evidence>
<evidence type="ECO:0000256" key="6">
    <source>
        <dbReference type="PROSITE-ProRule" id="PRU01172"/>
    </source>
</evidence>
<dbReference type="PROSITE" id="PS51828">
    <property type="entry name" value="PTX_2"/>
    <property type="match status" value="1"/>
</dbReference>
<keyword evidence="2" id="KW-0479">Metal-binding</keyword>
<feature type="compositionally biased region" description="Basic and acidic residues" evidence="7">
    <location>
        <begin position="72"/>
        <end position="103"/>
    </location>
</feature>
<dbReference type="Ensembl" id="ENSLACT00000008114.1">
    <property type="protein sequence ID" value="ENSLACP00000008048.1"/>
    <property type="gene ID" value="ENSLACG00000007122.1"/>
</dbReference>
<comment type="caution">
    <text evidence="6">Lacks conserved residue(s) required for the propagation of feature annotation.</text>
</comment>
<dbReference type="PROSITE" id="PS00289">
    <property type="entry name" value="PTX_1"/>
    <property type="match status" value="1"/>
</dbReference>
<sequence>PRYVCIPLPPDPDQHGPWQSGAHQGEFSDETKATILHLRENLVQQKEILLEQRETIQELMAKLAICQGFGHHHDNHDGHPHEDGHEHEHDHDHDYHEEEDGHHSDRHNHHFDSHAEHHGTTESHSHAPHRTAGLKNTMGDPPKPSVEQMGRTLQSLKERLELLQVTTVLIQLIHSVLKLKQTAIRNLQKQLSPYTQYLSIYLHTQHGYSTPHHQDRTPFFWGEEEDKRDEMKHAAPKTLHESIYHKKKCERGGHDHSKEEGHYSRWEHDHEDDAHPNTLNVIMGSLFHHRTNSSLYQEQNRPLRTNSPKSIIVIITTSSPFLSIEPKTSLPRADDFRLHFPLRTNYMYARLRHSLTRELFAFSACLWLKPNAGADVGTPFSYAVPGQANELLLIEWGNNPMELLINDKVATLPLTINDGEWHHVCITWSTRDGIWESYQDGVKRGGGENLAPWHPIKPGGVFILGQEQVRSGDNLYTVLSQ</sequence>
<name>H3AEH7_LATCH</name>
<dbReference type="InterPro" id="IPR051360">
    <property type="entry name" value="Neuronal_Pentraxin_Related"/>
</dbReference>
<keyword evidence="5" id="KW-0325">Glycoprotein</keyword>
<dbReference type="PANTHER" id="PTHR19277:SF3">
    <property type="entry name" value="NEURONAL PENTRAXIN-1-RELATED"/>
    <property type="match status" value="1"/>
</dbReference>
<dbReference type="FunFam" id="2.60.120.200:FF:000012">
    <property type="entry name" value="neuronal pentraxin receptor"/>
    <property type="match status" value="1"/>
</dbReference>
<reference evidence="10" key="1">
    <citation type="submission" date="2011-08" db="EMBL/GenBank/DDBJ databases">
        <title>The draft genome of Latimeria chalumnae.</title>
        <authorList>
            <person name="Di Palma F."/>
            <person name="Alfoldi J."/>
            <person name="Johnson J."/>
            <person name="Berlin A."/>
            <person name="Gnerre S."/>
            <person name="Jaffe D."/>
            <person name="MacCallum I."/>
            <person name="Young S."/>
            <person name="Walker B.J."/>
            <person name="Lander E."/>
            <person name="Lindblad-Toh K."/>
        </authorList>
    </citation>
    <scope>NUCLEOTIDE SEQUENCE [LARGE SCALE GENOMIC DNA]</scope>
    <source>
        <strain evidence="10">Wild caught</strain>
    </source>
</reference>
<dbReference type="GO" id="GO:0046872">
    <property type="term" value="F:metal ion binding"/>
    <property type="evidence" value="ECO:0007669"/>
    <property type="project" value="UniProtKB-KW"/>
</dbReference>
<feature type="region of interest" description="Disordered" evidence="7">
    <location>
        <begin position="72"/>
        <end position="148"/>
    </location>
</feature>
<dbReference type="AlphaFoldDB" id="H3AEH7"/>
<dbReference type="PANTHER" id="PTHR19277">
    <property type="entry name" value="PENTRAXIN"/>
    <property type="match status" value="1"/>
</dbReference>
<keyword evidence="10" id="KW-1185">Reference proteome</keyword>